<organism evidence="6 7">
    <name type="scientific">Alcanivorax nanhaiticus</name>
    <dbReference type="NCBI Taxonomy" id="1177154"/>
    <lineage>
        <taxon>Bacteria</taxon>
        <taxon>Pseudomonadati</taxon>
        <taxon>Pseudomonadota</taxon>
        <taxon>Gammaproteobacteria</taxon>
        <taxon>Oceanospirillales</taxon>
        <taxon>Alcanivoracaceae</taxon>
        <taxon>Alcanivorax</taxon>
    </lineage>
</organism>
<name>A0A095TU32_9GAMM</name>
<evidence type="ECO:0000313" key="6">
    <source>
        <dbReference type="EMBL" id="KGD65918.1"/>
    </source>
</evidence>
<dbReference type="STRING" id="1177154.Y5S_01142"/>
<dbReference type="PATRIC" id="fig|1177154.3.peg.1158"/>
<keyword evidence="7" id="KW-1185">Reference proteome</keyword>
<keyword evidence="4" id="KW-0500">Molybdenum</keyword>
<dbReference type="Proteomes" id="UP000029444">
    <property type="component" value="Unassembled WGS sequence"/>
</dbReference>
<evidence type="ECO:0000256" key="5">
    <source>
        <dbReference type="SAM" id="SignalP"/>
    </source>
</evidence>
<dbReference type="OrthoDB" id="9785015at2"/>
<reference evidence="6 7" key="1">
    <citation type="submission" date="2012-09" db="EMBL/GenBank/DDBJ databases">
        <title>Genome Sequence of alkane-degrading Bacterium Alcanivorax sp. 19-m-6.</title>
        <authorList>
            <person name="Lai Q."/>
            <person name="Shao Z."/>
        </authorList>
    </citation>
    <scope>NUCLEOTIDE SEQUENCE [LARGE SCALE GENOMIC DNA]</scope>
    <source>
        <strain evidence="6 7">19-m-6</strain>
    </source>
</reference>
<evidence type="ECO:0000313" key="7">
    <source>
        <dbReference type="Proteomes" id="UP000029444"/>
    </source>
</evidence>
<accession>A0A095TU32</accession>
<proteinExistence type="inferred from homology"/>
<dbReference type="CDD" id="cd13539">
    <property type="entry name" value="PBP2_AvModA"/>
    <property type="match status" value="1"/>
</dbReference>
<dbReference type="PANTHER" id="PTHR30632">
    <property type="entry name" value="MOLYBDATE-BINDING PERIPLASMIC PROTEIN"/>
    <property type="match status" value="1"/>
</dbReference>
<evidence type="ECO:0000256" key="2">
    <source>
        <dbReference type="ARBA" id="ARBA00022723"/>
    </source>
</evidence>
<comment type="similarity">
    <text evidence="1">Belongs to the bacterial solute-binding protein ModA family.</text>
</comment>
<comment type="caution">
    <text evidence="6">The sequence shown here is derived from an EMBL/GenBank/DDBJ whole genome shotgun (WGS) entry which is preliminary data.</text>
</comment>
<feature type="signal peptide" evidence="5">
    <location>
        <begin position="1"/>
        <end position="18"/>
    </location>
</feature>
<dbReference type="InterPro" id="IPR005950">
    <property type="entry name" value="ModA"/>
</dbReference>
<dbReference type="InterPro" id="IPR050682">
    <property type="entry name" value="ModA/WtpA"/>
</dbReference>
<feature type="binding site" evidence="4">
    <location>
        <position position="161"/>
    </location>
    <ligand>
        <name>molybdate</name>
        <dbReference type="ChEBI" id="CHEBI:36264"/>
    </ligand>
</feature>
<sequence length="241" mass="26196">MRPLIGLLLLALSAWANADRIQIAVAANFAEPLREIVAQYRQLHPDIDIALTVASTGKLAAQIRHGAPYDLFLAADSRRPRELAREGLGLPDSVRSYARGLLVLWSPQSDLMLDPDMLRSGAIQPVALANPRTAPYGLAARFVLDDLAVPDSVPLVQAENVGQSYHFAHSGAAAAAFVAYSQVREQGGSLWLIPEARYPAIIQQAIQLIDSPEVSGFYQFLFSDEGRAIIINHGYQVTDAE</sequence>
<evidence type="ECO:0000256" key="1">
    <source>
        <dbReference type="ARBA" id="ARBA00009175"/>
    </source>
</evidence>
<dbReference type="eggNOG" id="COG0725">
    <property type="taxonomic scope" value="Bacteria"/>
</dbReference>
<evidence type="ECO:0000256" key="3">
    <source>
        <dbReference type="ARBA" id="ARBA00022729"/>
    </source>
</evidence>
<evidence type="ECO:0000256" key="4">
    <source>
        <dbReference type="PIRSR" id="PIRSR004846-1"/>
    </source>
</evidence>
<dbReference type="AlphaFoldDB" id="A0A095TU32"/>
<keyword evidence="2 4" id="KW-0479">Metal-binding</keyword>
<dbReference type="RefSeq" id="WP_035231188.1">
    <property type="nucleotide sequence ID" value="NZ_ARXV01000003.1"/>
</dbReference>
<dbReference type="EMBL" id="ARXV01000003">
    <property type="protein sequence ID" value="KGD65918.1"/>
    <property type="molecule type" value="Genomic_DNA"/>
</dbReference>
<dbReference type="GO" id="GO:0030973">
    <property type="term" value="F:molybdate ion binding"/>
    <property type="evidence" value="ECO:0007669"/>
    <property type="project" value="InterPro"/>
</dbReference>
<dbReference type="Gene3D" id="3.40.190.10">
    <property type="entry name" value="Periplasmic binding protein-like II"/>
    <property type="match status" value="2"/>
</dbReference>
<dbReference type="GO" id="GO:0015689">
    <property type="term" value="P:molybdate ion transport"/>
    <property type="evidence" value="ECO:0007669"/>
    <property type="project" value="InterPro"/>
</dbReference>
<feature type="binding site" evidence="4">
    <location>
        <position position="56"/>
    </location>
    <ligand>
        <name>molybdate</name>
        <dbReference type="ChEBI" id="CHEBI:36264"/>
    </ligand>
</feature>
<dbReference type="GO" id="GO:0046872">
    <property type="term" value="F:metal ion binding"/>
    <property type="evidence" value="ECO:0007669"/>
    <property type="project" value="UniProtKB-KW"/>
</dbReference>
<dbReference type="SUPFAM" id="SSF53850">
    <property type="entry name" value="Periplasmic binding protein-like II"/>
    <property type="match status" value="1"/>
</dbReference>
<feature type="chain" id="PRO_5001918525" evidence="5">
    <location>
        <begin position="19"/>
        <end position="241"/>
    </location>
</feature>
<protein>
    <submittedName>
        <fullName evidence="6">Molybdate ABC transporter periplasmic binding protein</fullName>
    </submittedName>
</protein>
<dbReference type="NCBIfam" id="TIGR01256">
    <property type="entry name" value="modA"/>
    <property type="match status" value="1"/>
</dbReference>
<gene>
    <name evidence="6" type="ORF">Y5S_01142</name>
</gene>
<keyword evidence="3 5" id="KW-0732">Signal</keyword>
<dbReference type="Pfam" id="PF13531">
    <property type="entry name" value="SBP_bac_11"/>
    <property type="match status" value="1"/>
</dbReference>
<dbReference type="PANTHER" id="PTHR30632:SF14">
    <property type="entry name" value="TUNGSTATE_MOLYBDATE_CHROMATE-BINDING PROTEIN MODA"/>
    <property type="match status" value="1"/>
</dbReference>
<dbReference type="InterPro" id="IPR044084">
    <property type="entry name" value="AvModA-like_subst-bd"/>
</dbReference>
<dbReference type="PIRSF" id="PIRSF004846">
    <property type="entry name" value="ModA"/>
    <property type="match status" value="1"/>
</dbReference>